<name>A0ACC2U1E7_9FUNG</name>
<comment type="caution">
    <text evidence="1">The sequence shown here is derived from an EMBL/GenBank/DDBJ whole genome shotgun (WGS) entry which is preliminary data.</text>
</comment>
<sequence length="323" mass="36172">MLLFLPLILSIAAAPACSDYVCVEILEQNDVFQFTLTGKANTQYMAVGIGTRMDRADMFIAWFDKNKKPQVSHRTAKGHALSQELKLALKITQSDVKNTSITFAIPQSSSKLDTTQVNELIWAHYDRKSSITRNIPMHTQKGSLRYSFQGEVEQDSGVSAFIVWHGILMILAWMILPAMAIFIARYLKDSLGPRWLTAHMTLFAAAAAAAVLSITIVAYNLGNVLDDPHAAIGVVVMVLMGVQIILGVVIDKLWDPERNYIPMQDIVHWWLGRLLFLMAISNIIYGIVLVGNPIYFWFPTTCFMIIITLSFIYGHIKIGRVAH</sequence>
<evidence type="ECO:0000313" key="2">
    <source>
        <dbReference type="Proteomes" id="UP001165960"/>
    </source>
</evidence>
<keyword evidence="2" id="KW-1185">Reference proteome</keyword>
<accession>A0ACC2U1E7</accession>
<dbReference type="EMBL" id="QTSX02001534">
    <property type="protein sequence ID" value="KAJ9080658.1"/>
    <property type="molecule type" value="Genomic_DNA"/>
</dbReference>
<protein>
    <submittedName>
        <fullName evidence="1">Uncharacterized protein</fullName>
    </submittedName>
</protein>
<evidence type="ECO:0000313" key="1">
    <source>
        <dbReference type="EMBL" id="KAJ9080658.1"/>
    </source>
</evidence>
<organism evidence="1 2">
    <name type="scientific">Entomophthora muscae</name>
    <dbReference type="NCBI Taxonomy" id="34485"/>
    <lineage>
        <taxon>Eukaryota</taxon>
        <taxon>Fungi</taxon>
        <taxon>Fungi incertae sedis</taxon>
        <taxon>Zoopagomycota</taxon>
        <taxon>Entomophthoromycotina</taxon>
        <taxon>Entomophthoromycetes</taxon>
        <taxon>Entomophthorales</taxon>
        <taxon>Entomophthoraceae</taxon>
        <taxon>Entomophthora</taxon>
    </lineage>
</organism>
<proteinExistence type="predicted"/>
<dbReference type="Proteomes" id="UP001165960">
    <property type="component" value="Unassembled WGS sequence"/>
</dbReference>
<reference evidence="1" key="1">
    <citation type="submission" date="2022-04" db="EMBL/GenBank/DDBJ databases">
        <title>Genome of the entomopathogenic fungus Entomophthora muscae.</title>
        <authorList>
            <person name="Elya C."/>
            <person name="Lovett B.R."/>
            <person name="Lee E."/>
            <person name="Macias A.M."/>
            <person name="Hajek A.E."/>
            <person name="De Bivort B.L."/>
            <person name="Kasson M.T."/>
            <person name="De Fine Licht H.H."/>
            <person name="Stajich J.E."/>
        </authorList>
    </citation>
    <scope>NUCLEOTIDE SEQUENCE</scope>
    <source>
        <strain evidence="1">Berkeley</strain>
    </source>
</reference>
<gene>
    <name evidence="1" type="ORF">DSO57_1022568</name>
</gene>